<keyword evidence="4" id="KW-1185">Reference proteome</keyword>
<dbReference type="Pfam" id="PF25876">
    <property type="entry name" value="HH_MFP_RND"/>
    <property type="match status" value="1"/>
</dbReference>
<dbReference type="PANTHER" id="PTHR30438:SF2">
    <property type="entry name" value="MEMBRANE PROTEIN"/>
    <property type="match status" value="1"/>
</dbReference>
<protein>
    <submittedName>
        <fullName evidence="3">HlyD family efflux transporter periplasmic adaptor subunit</fullName>
    </submittedName>
</protein>
<dbReference type="Proteomes" id="UP000283587">
    <property type="component" value="Unassembled WGS sequence"/>
</dbReference>
<accession>A0A419A4M6</accession>
<dbReference type="SUPFAM" id="SSF111369">
    <property type="entry name" value="HlyD-like secretion proteins"/>
    <property type="match status" value="1"/>
</dbReference>
<evidence type="ECO:0000313" key="3">
    <source>
        <dbReference type="EMBL" id="RJL09150.1"/>
    </source>
</evidence>
<feature type="compositionally biased region" description="Polar residues" evidence="1">
    <location>
        <begin position="126"/>
        <end position="135"/>
    </location>
</feature>
<dbReference type="AlphaFoldDB" id="A0A419A4M6"/>
<dbReference type="EMBL" id="QZEW01000068">
    <property type="protein sequence ID" value="RJL09150.1"/>
    <property type="molecule type" value="Genomic_DNA"/>
</dbReference>
<evidence type="ECO:0000313" key="4">
    <source>
        <dbReference type="Proteomes" id="UP000283587"/>
    </source>
</evidence>
<dbReference type="RefSeq" id="WP_119899150.1">
    <property type="nucleotide sequence ID" value="NZ_QNRC01000053.1"/>
</dbReference>
<evidence type="ECO:0000256" key="1">
    <source>
        <dbReference type="SAM" id="MobiDB-lite"/>
    </source>
</evidence>
<dbReference type="InterPro" id="IPR058624">
    <property type="entry name" value="MdtA-like_HH"/>
</dbReference>
<evidence type="ECO:0000259" key="2">
    <source>
        <dbReference type="Pfam" id="PF25876"/>
    </source>
</evidence>
<name>A0A419A4M6_9RHOB</name>
<dbReference type="PANTHER" id="PTHR30438">
    <property type="entry name" value="36 KDA ANTIGEN-RELATED"/>
    <property type="match status" value="1"/>
</dbReference>
<dbReference type="GO" id="GO:0005886">
    <property type="term" value="C:plasma membrane"/>
    <property type="evidence" value="ECO:0007669"/>
    <property type="project" value="TreeGrafter"/>
</dbReference>
<reference evidence="4" key="1">
    <citation type="submission" date="2018-09" db="EMBL/GenBank/DDBJ databases">
        <title>Paracoccus onubensis nov. sp. a moderate halophilic bacterium isolated from Gruta de las Maravillas (Aracena, Spain).</title>
        <authorList>
            <person name="Jurado V."/>
            <person name="Gutierrez-Patricio S."/>
            <person name="Gonzalez-Pimentel J.L."/>
            <person name="Miller A.Z."/>
            <person name="Laiz L."/>
            <person name="Saiz-Jimenez C."/>
        </authorList>
    </citation>
    <scope>NUCLEOTIDE SEQUENCE [LARGE SCALE GENOMIC DNA]</scope>
    <source>
        <strain evidence="4">DSM 26381</strain>
    </source>
</reference>
<sequence length="313" mass="33125">MADFLCALALIGALLPGCGPEPPLATGYVEGEYVHLAPLAPARLVDLRVGRGDRVEAGQLLAAVEAEDARLALAAAEAAQDRAASELADLEQGARPSEIAAFEAALASARANARHMAREAERQERLAQQSASSRAQLDAARAGAEMAQAAVGEAEARLETARLAARPDMVQAARAAVKQALADRQALEWQIRQRQLTAPAAGTVTDILRHRGEMAGPEAPVLTLLPEGATVLRFFLPQGELASVAIGTRLRVTCDGCQPVDATVSFIADRAEFTPPVIYSRDARQKLVFQAEARPDPGGDLKPGQIVEIRRTP</sequence>
<dbReference type="OrthoDB" id="9809385at2"/>
<gene>
    <name evidence="3" type="ORF">D3P05_15260</name>
</gene>
<comment type="caution">
    <text evidence="3">The sequence shown here is derived from an EMBL/GenBank/DDBJ whole genome shotgun (WGS) entry which is preliminary data.</text>
</comment>
<feature type="region of interest" description="Disordered" evidence="1">
    <location>
        <begin position="113"/>
        <end position="139"/>
    </location>
</feature>
<dbReference type="Gene3D" id="2.40.50.100">
    <property type="match status" value="1"/>
</dbReference>
<dbReference type="Gene3D" id="1.10.287.470">
    <property type="entry name" value="Helix hairpin bin"/>
    <property type="match status" value="1"/>
</dbReference>
<proteinExistence type="predicted"/>
<feature type="domain" description="Multidrug resistance protein MdtA-like alpha-helical hairpin" evidence="2">
    <location>
        <begin position="100"/>
        <end position="163"/>
    </location>
</feature>
<organism evidence="3 4">
    <name type="scientific">Paracoccus siganidrum</name>
    <dbReference type="NCBI Taxonomy" id="1276757"/>
    <lineage>
        <taxon>Bacteria</taxon>
        <taxon>Pseudomonadati</taxon>
        <taxon>Pseudomonadota</taxon>
        <taxon>Alphaproteobacteria</taxon>
        <taxon>Rhodobacterales</taxon>
        <taxon>Paracoccaceae</taxon>
        <taxon>Paracoccus</taxon>
    </lineage>
</organism>
<feature type="compositionally biased region" description="Basic and acidic residues" evidence="1">
    <location>
        <begin position="116"/>
        <end position="125"/>
    </location>
</feature>